<keyword evidence="5" id="KW-1185">Reference proteome</keyword>
<keyword evidence="2" id="KW-0342">GTP-binding</keyword>
<dbReference type="EMBL" id="JBAMMX010000001">
    <property type="protein sequence ID" value="KAK6947252.1"/>
    <property type="molecule type" value="Genomic_DNA"/>
</dbReference>
<feature type="domain" description="GTP-eEF1A C-terminal" evidence="3">
    <location>
        <begin position="46"/>
        <end position="124"/>
    </location>
</feature>
<keyword evidence="1" id="KW-0547">Nucleotide-binding</keyword>
<gene>
    <name evidence="4" type="ORF">RJ641_000725</name>
</gene>
<dbReference type="Gene3D" id="2.40.30.10">
    <property type="entry name" value="Translation factors"/>
    <property type="match status" value="1"/>
</dbReference>
<sequence length="189" mass="21426">MIDLPMWLSIGPIVRLHLRMDATTPKYSKARYDEIAPSGLTTEVKSIEMHHEALQEALPCDNVRLNVKNVALEKELKFLKNGDAGFIKMVPTKPMVVETFFEYPALGRFAVRDMRQMVVVGVIKQVEKKDLTGAKITKSAAKKKCMVLSQCRIFDKIFSPSSIGCCLYFVHSFLPSVLTTHSQHWVLDR</sequence>
<dbReference type="GO" id="GO:0005525">
    <property type="term" value="F:GTP binding"/>
    <property type="evidence" value="ECO:0007669"/>
    <property type="project" value="UniProtKB-KW"/>
</dbReference>
<comment type="caution">
    <text evidence="4">The sequence shown here is derived from an EMBL/GenBank/DDBJ whole genome shotgun (WGS) entry which is preliminary data.</text>
</comment>
<dbReference type="Pfam" id="PF22594">
    <property type="entry name" value="GTP-eEF1A_C"/>
    <property type="match status" value="1"/>
</dbReference>
<dbReference type="InterPro" id="IPR009001">
    <property type="entry name" value="Transl_elong_EF1A/Init_IF2_C"/>
</dbReference>
<dbReference type="PANTHER" id="PTHR44830">
    <property type="entry name" value="ELONGATION FACTOR 1 ALPHA"/>
    <property type="match status" value="1"/>
</dbReference>
<dbReference type="PANTHER" id="PTHR44830:SF1">
    <property type="entry name" value="TR-TYPE G DOMAIN-CONTAINING PROTEIN"/>
    <property type="match status" value="1"/>
</dbReference>
<proteinExistence type="predicted"/>
<dbReference type="SUPFAM" id="SSF50465">
    <property type="entry name" value="EF-Tu/eEF-1alpha/eIF2-gamma C-terminal domain"/>
    <property type="match status" value="1"/>
</dbReference>
<keyword evidence="4" id="KW-0251">Elongation factor</keyword>
<dbReference type="InterPro" id="IPR054696">
    <property type="entry name" value="GTP-eEF1A_C"/>
</dbReference>
<evidence type="ECO:0000313" key="4">
    <source>
        <dbReference type="EMBL" id="KAK6947252.1"/>
    </source>
</evidence>
<dbReference type="Proteomes" id="UP001370490">
    <property type="component" value="Unassembled WGS sequence"/>
</dbReference>
<evidence type="ECO:0000256" key="1">
    <source>
        <dbReference type="ARBA" id="ARBA00022741"/>
    </source>
</evidence>
<dbReference type="SUPFAM" id="SSF50447">
    <property type="entry name" value="Translation proteins"/>
    <property type="match status" value="1"/>
</dbReference>
<name>A0AAN8ZRQ6_9MAGN</name>
<evidence type="ECO:0000259" key="3">
    <source>
        <dbReference type="Pfam" id="PF22594"/>
    </source>
</evidence>
<organism evidence="4 5">
    <name type="scientific">Dillenia turbinata</name>
    <dbReference type="NCBI Taxonomy" id="194707"/>
    <lineage>
        <taxon>Eukaryota</taxon>
        <taxon>Viridiplantae</taxon>
        <taxon>Streptophyta</taxon>
        <taxon>Embryophyta</taxon>
        <taxon>Tracheophyta</taxon>
        <taxon>Spermatophyta</taxon>
        <taxon>Magnoliopsida</taxon>
        <taxon>eudicotyledons</taxon>
        <taxon>Gunneridae</taxon>
        <taxon>Pentapetalae</taxon>
        <taxon>Dilleniales</taxon>
        <taxon>Dilleniaceae</taxon>
        <taxon>Dillenia</taxon>
    </lineage>
</organism>
<reference evidence="4 5" key="1">
    <citation type="submission" date="2023-12" db="EMBL/GenBank/DDBJ databases">
        <title>A high-quality genome assembly for Dillenia turbinata (Dilleniales).</title>
        <authorList>
            <person name="Chanderbali A."/>
        </authorList>
    </citation>
    <scope>NUCLEOTIDE SEQUENCE [LARGE SCALE GENOMIC DNA]</scope>
    <source>
        <strain evidence="4">LSX21</strain>
        <tissue evidence="4">Leaf</tissue>
    </source>
</reference>
<dbReference type="GO" id="GO:0003746">
    <property type="term" value="F:translation elongation factor activity"/>
    <property type="evidence" value="ECO:0007669"/>
    <property type="project" value="UniProtKB-KW"/>
</dbReference>
<protein>
    <submittedName>
        <fullName evidence="4">Translation elongation factor EFTu/EF1A, C-terminal</fullName>
    </submittedName>
</protein>
<dbReference type="InterPro" id="IPR009000">
    <property type="entry name" value="Transl_B-barrel_sf"/>
</dbReference>
<evidence type="ECO:0000313" key="5">
    <source>
        <dbReference type="Proteomes" id="UP001370490"/>
    </source>
</evidence>
<evidence type="ECO:0000256" key="2">
    <source>
        <dbReference type="ARBA" id="ARBA00023134"/>
    </source>
</evidence>
<accession>A0AAN8ZRQ6</accession>
<keyword evidence="4" id="KW-0648">Protein biosynthesis</keyword>
<dbReference type="AlphaFoldDB" id="A0AAN8ZRQ6"/>